<organism evidence="2 3">
    <name type="scientific">Rhizoclosmatium globosum</name>
    <dbReference type="NCBI Taxonomy" id="329046"/>
    <lineage>
        <taxon>Eukaryota</taxon>
        <taxon>Fungi</taxon>
        <taxon>Fungi incertae sedis</taxon>
        <taxon>Chytridiomycota</taxon>
        <taxon>Chytridiomycota incertae sedis</taxon>
        <taxon>Chytridiomycetes</taxon>
        <taxon>Chytridiales</taxon>
        <taxon>Chytriomycetaceae</taxon>
        <taxon>Rhizoclosmatium</taxon>
    </lineage>
</organism>
<proteinExistence type="predicted"/>
<evidence type="ECO:0000313" key="3">
    <source>
        <dbReference type="Proteomes" id="UP000193642"/>
    </source>
</evidence>
<dbReference type="AlphaFoldDB" id="A0A1Y2BSC4"/>
<keyword evidence="3" id="KW-1185">Reference proteome</keyword>
<protein>
    <submittedName>
        <fullName evidence="2">Uncharacterized protein</fullName>
    </submittedName>
</protein>
<evidence type="ECO:0000256" key="1">
    <source>
        <dbReference type="SAM" id="MobiDB-lite"/>
    </source>
</evidence>
<gene>
    <name evidence="2" type="ORF">BCR33DRAFT_742165</name>
</gene>
<evidence type="ECO:0000313" key="2">
    <source>
        <dbReference type="EMBL" id="ORY37643.1"/>
    </source>
</evidence>
<dbReference type="Proteomes" id="UP000193642">
    <property type="component" value="Unassembled WGS sequence"/>
</dbReference>
<feature type="compositionally biased region" description="Polar residues" evidence="1">
    <location>
        <begin position="9"/>
        <end position="21"/>
    </location>
</feature>
<comment type="caution">
    <text evidence="2">The sequence shown here is derived from an EMBL/GenBank/DDBJ whole genome shotgun (WGS) entry which is preliminary data.</text>
</comment>
<name>A0A1Y2BSC4_9FUNG</name>
<accession>A0A1Y2BSC4</accession>
<sequence>MATLDQDSKTLLATSSDCSPTPESPVTPISAAHLNSISVLHSTMDASVDPEPALVILSCPNTKNKLTSIDSPDDIGPTLSASLEAPPVCHSPDTVRPIIPTSSSFTSDKLLISAVAPIFPTTYPFPIHPFLEDGITPNTDGYRPYPEIFRKYPTKKISPTINISNRVRKFLSVKTCLQCISHRELLELSGCRELLLCQRDWLMGWWNMCPK</sequence>
<dbReference type="EMBL" id="MCGO01000049">
    <property type="protein sequence ID" value="ORY37643.1"/>
    <property type="molecule type" value="Genomic_DNA"/>
</dbReference>
<feature type="region of interest" description="Disordered" evidence="1">
    <location>
        <begin position="1"/>
        <end position="26"/>
    </location>
</feature>
<reference evidence="2 3" key="1">
    <citation type="submission" date="2016-07" db="EMBL/GenBank/DDBJ databases">
        <title>Pervasive Adenine N6-methylation of Active Genes in Fungi.</title>
        <authorList>
            <consortium name="DOE Joint Genome Institute"/>
            <person name="Mondo S.J."/>
            <person name="Dannebaum R.O."/>
            <person name="Kuo R.C."/>
            <person name="Labutti K."/>
            <person name="Haridas S."/>
            <person name="Kuo A."/>
            <person name="Salamov A."/>
            <person name="Ahrendt S.R."/>
            <person name="Lipzen A."/>
            <person name="Sullivan W."/>
            <person name="Andreopoulos W.B."/>
            <person name="Clum A."/>
            <person name="Lindquist E."/>
            <person name="Daum C."/>
            <person name="Ramamoorthy G.K."/>
            <person name="Gryganskyi A."/>
            <person name="Culley D."/>
            <person name="Magnuson J.K."/>
            <person name="James T.Y."/>
            <person name="O'Malley M.A."/>
            <person name="Stajich J.E."/>
            <person name="Spatafora J.W."/>
            <person name="Visel A."/>
            <person name="Grigoriev I.V."/>
        </authorList>
    </citation>
    <scope>NUCLEOTIDE SEQUENCE [LARGE SCALE GENOMIC DNA]</scope>
    <source>
        <strain evidence="2 3">JEL800</strain>
    </source>
</reference>